<name>A0A1G2JB72_9BACT</name>
<sequence length="485" mass="52926">MKEHVYKVDGMHCASCEILIEKKLLEIQNIKSVDASTSKGQVVVEYEGDRPNPERLSKMFKEENYRFADINSKNLDSRLPASAESFGEARRGNDKKTADGKTNTTLVAFNFAIFLIIAFLFLQKLGIADFMRISSASSLMAFFGFGILAGISSCAALVGGIVLSMSKQWNDLYSETSQPQVGSSWAGKKLQPHIMFNLGRVVSYVVLGGVLGIIGSRLQISPQFTAFLIIAISFLMITLGLQMLGVKAFRKFQITAPKSATRFVSNENNFHGRNMPFIMGALTFFIPCGFTITAQSLALLSGNIFQGALIMGFFALGTVPMLLFIGLSSVRFSSKPHTAEKFSKIAGFLVLFFALFNISSQMNVLGFTGFNNIVASSQTQNVKVNEKDLPSIVDGKQVIKMTAYSNRDVPNYFKVRGGVPVRWEITADESAGGCNSSIISSSLFAGAIPLTPGQLSVKEFTPQRAGKFRFSCQMGMITGIIEVVN</sequence>
<dbReference type="Pfam" id="PF00403">
    <property type="entry name" value="HMA"/>
    <property type="match status" value="1"/>
</dbReference>
<dbReference type="GO" id="GO:0046872">
    <property type="term" value="F:metal ion binding"/>
    <property type="evidence" value="ECO:0007669"/>
    <property type="project" value="InterPro"/>
</dbReference>
<organism evidence="3 4">
    <name type="scientific">Candidatus Staskawiczbacteria bacterium RIFOXYC1_FULL_38_18</name>
    <dbReference type="NCBI Taxonomy" id="1802229"/>
    <lineage>
        <taxon>Bacteria</taxon>
        <taxon>Candidatus Staskawicziibacteriota</taxon>
    </lineage>
</organism>
<dbReference type="Gene3D" id="2.60.40.420">
    <property type="entry name" value="Cupredoxins - blue copper proteins"/>
    <property type="match status" value="1"/>
</dbReference>
<proteinExistence type="predicted"/>
<dbReference type="SUPFAM" id="SSF49503">
    <property type="entry name" value="Cupredoxins"/>
    <property type="match status" value="1"/>
</dbReference>
<feature type="transmembrane region" description="Helical" evidence="1">
    <location>
        <begin position="304"/>
        <end position="327"/>
    </location>
</feature>
<dbReference type="SUPFAM" id="SSF55008">
    <property type="entry name" value="HMA, heavy metal-associated domain"/>
    <property type="match status" value="1"/>
</dbReference>
<dbReference type="EMBL" id="MHPP01000032">
    <property type="protein sequence ID" value="OGZ83538.1"/>
    <property type="molecule type" value="Genomic_DNA"/>
</dbReference>
<keyword evidence="1" id="KW-1133">Transmembrane helix</keyword>
<accession>A0A1G2JB72</accession>
<dbReference type="CDD" id="cd00371">
    <property type="entry name" value="HMA"/>
    <property type="match status" value="1"/>
</dbReference>
<feature type="transmembrane region" description="Helical" evidence="1">
    <location>
        <begin position="348"/>
        <end position="370"/>
    </location>
</feature>
<protein>
    <recommendedName>
        <fullName evidence="2">HMA domain-containing protein</fullName>
    </recommendedName>
</protein>
<feature type="transmembrane region" description="Helical" evidence="1">
    <location>
        <begin position="277"/>
        <end position="298"/>
    </location>
</feature>
<feature type="transmembrane region" description="Helical" evidence="1">
    <location>
        <begin position="142"/>
        <end position="163"/>
    </location>
</feature>
<dbReference type="PROSITE" id="PS50846">
    <property type="entry name" value="HMA_2"/>
    <property type="match status" value="1"/>
</dbReference>
<evidence type="ECO:0000259" key="2">
    <source>
        <dbReference type="PROSITE" id="PS50846"/>
    </source>
</evidence>
<dbReference type="Pfam" id="PF13386">
    <property type="entry name" value="DsbD_2"/>
    <property type="match status" value="1"/>
</dbReference>
<dbReference type="InterPro" id="IPR008972">
    <property type="entry name" value="Cupredoxin"/>
</dbReference>
<feature type="transmembrane region" description="Helical" evidence="1">
    <location>
        <begin position="224"/>
        <end position="244"/>
    </location>
</feature>
<comment type="caution">
    <text evidence="3">The sequence shown here is derived from an EMBL/GenBank/DDBJ whole genome shotgun (WGS) entry which is preliminary data.</text>
</comment>
<evidence type="ECO:0000256" key="1">
    <source>
        <dbReference type="SAM" id="Phobius"/>
    </source>
</evidence>
<keyword evidence="1" id="KW-0812">Transmembrane</keyword>
<feature type="transmembrane region" description="Helical" evidence="1">
    <location>
        <begin position="105"/>
        <end position="122"/>
    </location>
</feature>
<dbReference type="PANTHER" id="PTHR42208">
    <property type="entry name" value="HEAVY METAL TRANSPORTER-RELATED"/>
    <property type="match status" value="1"/>
</dbReference>
<dbReference type="InterPro" id="IPR006121">
    <property type="entry name" value="HMA_dom"/>
</dbReference>
<feature type="transmembrane region" description="Helical" evidence="1">
    <location>
        <begin position="198"/>
        <end position="218"/>
    </location>
</feature>
<keyword evidence="1" id="KW-0472">Membrane</keyword>
<dbReference type="Proteomes" id="UP000177751">
    <property type="component" value="Unassembled WGS sequence"/>
</dbReference>
<feature type="domain" description="HMA" evidence="2">
    <location>
        <begin position="2"/>
        <end position="68"/>
    </location>
</feature>
<dbReference type="STRING" id="1802229.A2401_03465"/>
<evidence type="ECO:0000313" key="3">
    <source>
        <dbReference type="EMBL" id="OGZ83538.1"/>
    </source>
</evidence>
<dbReference type="InterPro" id="IPR036163">
    <property type="entry name" value="HMA_dom_sf"/>
</dbReference>
<reference evidence="3 4" key="1">
    <citation type="journal article" date="2016" name="Nat. Commun.">
        <title>Thousands of microbial genomes shed light on interconnected biogeochemical processes in an aquifer system.</title>
        <authorList>
            <person name="Anantharaman K."/>
            <person name="Brown C.T."/>
            <person name="Hug L.A."/>
            <person name="Sharon I."/>
            <person name="Castelle C.J."/>
            <person name="Probst A.J."/>
            <person name="Thomas B.C."/>
            <person name="Singh A."/>
            <person name="Wilkins M.J."/>
            <person name="Karaoz U."/>
            <person name="Brodie E.L."/>
            <person name="Williams K.H."/>
            <person name="Hubbard S.S."/>
            <person name="Banfield J.F."/>
        </authorList>
    </citation>
    <scope>NUCLEOTIDE SEQUENCE [LARGE SCALE GENOMIC DNA]</scope>
</reference>
<dbReference type="InterPro" id="IPR039447">
    <property type="entry name" value="UreH-like_TM_dom"/>
</dbReference>
<dbReference type="Gene3D" id="3.30.70.100">
    <property type="match status" value="1"/>
</dbReference>
<dbReference type="AlphaFoldDB" id="A0A1G2JB72"/>
<evidence type="ECO:0000313" key="4">
    <source>
        <dbReference type="Proteomes" id="UP000177751"/>
    </source>
</evidence>
<gene>
    <name evidence="3" type="ORF">A2401_03465</name>
</gene>
<dbReference type="PANTHER" id="PTHR42208:SF1">
    <property type="entry name" value="HEAVY METAL TRANSPORTER"/>
    <property type="match status" value="1"/>
</dbReference>